<gene>
    <name evidence="2" type="ORF">HMPREF3206_01777</name>
</gene>
<comment type="caution">
    <text evidence="2">The sequence shown here is derived from an EMBL/GenBank/DDBJ whole genome shotgun (WGS) entry which is preliminary data.</text>
</comment>
<dbReference type="EMBL" id="LRPX01000099">
    <property type="protein sequence ID" value="KXA12491.1"/>
    <property type="molecule type" value="Genomic_DNA"/>
</dbReference>
<dbReference type="SUPFAM" id="SSF52540">
    <property type="entry name" value="P-loop containing nucleoside triphosphate hydrolases"/>
    <property type="match status" value="1"/>
</dbReference>
<dbReference type="AlphaFoldDB" id="A0A133N859"/>
<organism evidence="2 3">
    <name type="scientific">Fusobacterium equinum</name>
    <dbReference type="NCBI Taxonomy" id="134605"/>
    <lineage>
        <taxon>Bacteria</taxon>
        <taxon>Fusobacteriati</taxon>
        <taxon>Fusobacteriota</taxon>
        <taxon>Fusobacteriia</taxon>
        <taxon>Fusobacteriales</taxon>
        <taxon>Fusobacteriaceae</taxon>
        <taxon>Fusobacterium</taxon>
    </lineage>
</organism>
<dbReference type="PATRIC" id="fig|134605.3.peg.1758"/>
<dbReference type="InterPro" id="IPR018631">
    <property type="entry name" value="AAA-ATPase-like_dom"/>
</dbReference>
<protein>
    <recommendedName>
        <fullName evidence="1">AAA-ATPase-like domain-containing protein</fullName>
    </recommendedName>
</protein>
<reference evidence="3" key="1">
    <citation type="submission" date="2016-01" db="EMBL/GenBank/DDBJ databases">
        <authorList>
            <person name="Mitreva M."/>
            <person name="Pepin K.H."/>
            <person name="Mihindukulasuriya K.A."/>
            <person name="Fulton R."/>
            <person name="Fronick C."/>
            <person name="O'Laughlin M."/>
            <person name="Miner T."/>
            <person name="Herter B."/>
            <person name="Rosa B.A."/>
            <person name="Cordes M."/>
            <person name="Tomlinson C."/>
            <person name="Wollam A."/>
            <person name="Palsikar V.B."/>
            <person name="Mardis E.R."/>
            <person name="Wilson R.K."/>
        </authorList>
    </citation>
    <scope>NUCLEOTIDE SEQUENCE [LARGE SCALE GENOMIC DNA]</scope>
    <source>
        <strain evidence="3">CMW8396</strain>
    </source>
</reference>
<evidence type="ECO:0000313" key="3">
    <source>
        <dbReference type="Proteomes" id="UP000070617"/>
    </source>
</evidence>
<dbReference type="PANTHER" id="PTHR34825">
    <property type="entry name" value="CONSERVED PROTEIN, WITH A WEAK D-GALACTARATE DEHYDRATASE/ALTRONATE HYDROLASE DOMAIN"/>
    <property type="match status" value="1"/>
</dbReference>
<dbReference type="InterPro" id="IPR012547">
    <property type="entry name" value="PDDEXK_9"/>
</dbReference>
<dbReference type="PANTHER" id="PTHR34825:SF1">
    <property type="entry name" value="AAA-ATPASE-LIKE DOMAIN-CONTAINING PROTEIN"/>
    <property type="match status" value="1"/>
</dbReference>
<keyword evidence="3" id="KW-1185">Reference proteome</keyword>
<dbReference type="Pfam" id="PF09820">
    <property type="entry name" value="AAA-ATPase_like"/>
    <property type="match status" value="1"/>
</dbReference>
<dbReference type="STRING" id="134605.HMPREF3206_01777"/>
<accession>A0A133N859</accession>
<dbReference type="InterPro" id="IPR027417">
    <property type="entry name" value="P-loop_NTPase"/>
</dbReference>
<dbReference type="Pfam" id="PF08011">
    <property type="entry name" value="PDDEXK_9"/>
    <property type="match status" value="1"/>
</dbReference>
<dbReference type="Gene3D" id="3.40.50.300">
    <property type="entry name" value="P-loop containing nucleotide triphosphate hydrolases"/>
    <property type="match status" value="1"/>
</dbReference>
<name>A0A133N859_9FUSO</name>
<feature type="domain" description="AAA-ATPase-like" evidence="1">
    <location>
        <begin position="6"/>
        <end position="228"/>
    </location>
</feature>
<dbReference type="Proteomes" id="UP000070617">
    <property type="component" value="Unassembled WGS sequence"/>
</dbReference>
<sequence length="545" mass="64895">MTKKIPIGISDFKVLIENGYYYFDKTKFIPNIIEEFGKSLLFTRPRRFGKTLNMSMLRYFFDIRNAEENRNLFKDLYIEKTSNIEYQGQYPIIYLSLKDLKLNSFEETIEEIKNLIAELYEEYIYILENLSSFNKNIFNHVLNRNANMVELRNSLKFLSKILTDFYRKNVVLIIDEYDTPIVSAYEYGYYDEIITFFRPFLSSVLKDNEHLQMGIMTGILRVAKEGIFSGLNNLSVYTILDDKYSDFFGLTENEVEKSLLDFQMDYRIDEVKSWYDGYKFGETEIYNPWSILNFLSSKKLESYWINTSDNFLIKKILGNSDDSIREELREIFNYRFIEKSIDKASNMIDVNNTKEIWQLLLFSGYLTIGKKTETTIDSYLLKVVNKEVHNFFQKTFIDNYFVDESLFAKMMMSFLQKDLETFEKCLQKILLLSFSYYDGSKEEKFYHNLMFGMILYLDRRYKVYSNKEIGFGRYDIVLEPKNKNDTAYILEFKVAKNREELEEKSKEALEQIKNQKYDVDLKAKGYSILQVGMAFFGKEVKVKYL</sequence>
<evidence type="ECO:0000259" key="1">
    <source>
        <dbReference type="Pfam" id="PF09820"/>
    </source>
</evidence>
<proteinExistence type="predicted"/>
<dbReference type="RefSeq" id="WP_060793958.1">
    <property type="nucleotide sequence ID" value="NZ_KQ956575.1"/>
</dbReference>
<evidence type="ECO:0000313" key="2">
    <source>
        <dbReference type="EMBL" id="KXA12491.1"/>
    </source>
</evidence>